<organism evidence="2 3">
    <name type="scientific">Puccinia striiformis</name>
    <dbReference type="NCBI Taxonomy" id="27350"/>
    <lineage>
        <taxon>Eukaryota</taxon>
        <taxon>Fungi</taxon>
        <taxon>Dikarya</taxon>
        <taxon>Basidiomycota</taxon>
        <taxon>Pucciniomycotina</taxon>
        <taxon>Pucciniomycetes</taxon>
        <taxon>Pucciniales</taxon>
        <taxon>Pucciniaceae</taxon>
        <taxon>Puccinia</taxon>
    </lineage>
</organism>
<dbReference type="InterPro" id="IPR046798">
    <property type="entry name" value="2OG-FeII_Oxy_6"/>
</dbReference>
<sequence>MADSVLAGEVVFKIFDGFGDVAFKEKFLIPSFANHNFPQVSGDKLPLRFALNLAFSSHGFYNHHHKDDGDASELPLTFSPIIPTSQHTGKIATQHDGYDVIDGRSNPTLFVKMTSWAQEYVHRTLYPTQPSTFTKPGLPLQVATKASNVWKKYLNGKYDDNSDKYFGGVDELLGNLLHICKWSLH</sequence>
<protein>
    <recommendedName>
        <fullName evidence="1">Tet-like 2OG-Fe(II) oxygenase domain-containing protein</fullName>
    </recommendedName>
</protein>
<name>A0A2S4WKD8_9BASI</name>
<feature type="domain" description="Tet-like 2OG-Fe(II) oxygenase" evidence="1">
    <location>
        <begin position="2"/>
        <end position="104"/>
    </location>
</feature>
<evidence type="ECO:0000313" key="2">
    <source>
        <dbReference type="EMBL" id="POW22245.1"/>
    </source>
</evidence>
<reference evidence="3" key="2">
    <citation type="journal article" date="2018" name="BMC Genomics">
        <title>Genomic insights into host adaptation between the wheat stripe rust pathogen (Puccinia striiformis f. sp. tritici) and the barley stripe rust pathogen (Puccinia striiformis f. sp. hordei).</title>
        <authorList>
            <person name="Xia C."/>
            <person name="Wang M."/>
            <person name="Yin C."/>
            <person name="Cornejo O.E."/>
            <person name="Hulbert S.H."/>
            <person name="Chen X."/>
        </authorList>
    </citation>
    <scope>NUCLEOTIDE SEQUENCE [LARGE SCALE GENOMIC DNA]</scope>
    <source>
        <strain evidence="3">93TX-2</strain>
    </source>
</reference>
<gene>
    <name evidence="2" type="ORF">PSHT_01559</name>
</gene>
<dbReference type="VEuPathDB" id="FungiDB:PSTT_08707"/>
<dbReference type="AlphaFoldDB" id="A0A2S4WKD8"/>
<dbReference type="Proteomes" id="UP000238274">
    <property type="component" value="Unassembled WGS sequence"/>
</dbReference>
<proteinExistence type="predicted"/>
<dbReference type="EMBL" id="PKSM01000012">
    <property type="protein sequence ID" value="POW22245.1"/>
    <property type="molecule type" value="Genomic_DNA"/>
</dbReference>
<dbReference type="VEuPathDB" id="FungiDB:PSHT_01559"/>
<accession>A0A2S4WKD8</accession>
<dbReference type="Pfam" id="PF20515">
    <property type="entry name" value="2OG-FeII_Oxy_6"/>
    <property type="match status" value="1"/>
</dbReference>
<evidence type="ECO:0000259" key="1">
    <source>
        <dbReference type="Pfam" id="PF20515"/>
    </source>
</evidence>
<reference evidence="2 3" key="1">
    <citation type="submission" date="2017-12" db="EMBL/GenBank/DDBJ databases">
        <title>Gene loss provides genomic basis for host adaptation in cereal stripe rust fungi.</title>
        <authorList>
            <person name="Xia C."/>
        </authorList>
    </citation>
    <scope>NUCLEOTIDE SEQUENCE [LARGE SCALE GENOMIC DNA]</scope>
    <source>
        <strain evidence="2 3">93TX-2</strain>
    </source>
</reference>
<reference evidence="3" key="3">
    <citation type="journal article" date="2018" name="Mol. Plant Microbe Interact.">
        <title>Genome sequence resources for the wheat stripe rust pathogen (Puccinia striiformis f. sp. tritici) and the barley stripe rust pathogen (Puccinia striiformis f. sp. hordei).</title>
        <authorList>
            <person name="Xia C."/>
            <person name="Wang M."/>
            <person name="Yin C."/>
            <person name="Cornejo O.E."/>
            <person name="Hulbert S.H."/>
            <person name="Chen X."/>
        </authorList>
    </citation>
    <scope>NUCLEOTIDE SEQUENCE [LARGE SCALE GENOMIC DNA]</scope>
    <source>
        <strain evidence="3">93TX-2</strain>
    </source>
</reference>
<keyword evidence="3" id="KW-1185">Reference proteome</keyword>
<evidence type="ECO:0000313" key="3">
    <source>
        <dbReference type="Proteomes" id="UP000238274"/>
    </source>
</evidence>
<comment type="caution">
    <text evidence="2">The sequence shown here is derived from an EMBL/GenBank/DDBJ whole genome shotgun (WGS) entry which is preliminary data.</text>
</comment>